<feature type="compositionally biased region" description="Low complexity" evidence="1">
    <location>
        <begin position="16"/>
        <end position="28"/>
    </location>
</feature>
<protein>
    <submittedName>
        <fullName evidence="2">Putative secreted protein</fullName>
    </submittedName>
</protein>
<proteinExistence type="predicted"/>
<organism evidence="2">
    <name type="scientific">Anopheles darlingi</name>
    <name type="common">Mosquito</name>
    <dbReference type="NCBI Taxonomy" id="43151"/>
    <lineage>
        <taxon>Eukaryota</taxon>
        <taxon>Metazoa</taxon>
        <taxon>Ecdysozoa</taxon>
        <taxon>Arthropoda</taxon>
        <taxon>Hexapoda</taxon>
        <taxon>Insecta</taxon>
        <taxon>Pterygota</taxon>
        <taxon>Neoptera</taxon>
        <taxon>Endopterygota</taxon>
        <taxon>Diptera</taxon>
        <taxon>Nematocera</taxon>
        <taxon>Culicoidea</taxon>
        <taxon>Culicidae</taxon>
        <taxon>Anophelinae</taxon>
        <taxon>Anopheles</taxon>
    </lineage>
</organism>
<reference evidence="2" key="1">
    <citation type="submission" date="2018-01" db="EMBL/GenBank/DDBJ databases">
        <title>An insight into the sialome of Amazonian anophelines.</title>
        <authorList>
            <person name="Ribeiro J.M."/>
            <person name="Scarpassa V."/>
            <person name="Calvo E."/>
        </authorList>
    </citation>
    <scope>NUCLEOTIDE SEQUENCE</scope>
</reference>
<accession>A0A2M4D3E3</accession>
<sequence>MWSAVPSSAPLFLVSSTTFSNSNNSSSSGNALQNREEVDELGGGLEGAGRRSVCVGRGARGVQNALITHHGAQHLEQSAPTTTPQ</sequence>
<evidence type="ECO:0000313" key="2">
    <source>
        <dbReference type="EMBL" id="MBW72059.1"/>
    </source>
</evidence>
<dbReference type="EMBL" id="GGFL01007881">
    <property type="protein sequence ID" value="MBW72059.1"/>
    <property type="molecule type" value="Transcribed_RNA"/>
</dbReference>
<dbReference type="AlphaFoldDB" id="A0A2M4D3E3"/>
<feature type="region of interest" description="Disordered" evidence="1">
    <location>
        <begin position="16"/>
        <end position="50"/>
    </location>
</feature>
<evidence type="ECO:0000256" key="1">
    <source>
        <dbReference type="SAM" id="MobiDB-lite"/>
    </source>
</evidence>
<name>A0A2M4D3E3_ANODA</name>